<dbReference type="EMBL" id="CP159373">
    <property type="protein sequence ID" value="XCN72793.1"/>
    <property type="molecule type" value="Genomic_DNA"/>
</dbReference>
<accession>A0AAU8LV97</accession>
<evidence type="ECO:0000313" key="1">
    <source>
        <dbReference type="EMBL" id="XCN72793.1"/>
    </source>
</evidence>
<proteinExistence type="predicted"/>
<dbReference type="KEGG" id="eaj:Q3M24_21295"/>
<reference evidence="1" key="2">
    <citation type="submission" date="2024-06" db="EMBL/GenBank/DDBJ databases">
        <authorList>
            <person name="Plum-Jensen L.E."/>
            <person name="Schramm A."/>
            <person name="Marshall I.P.G."/>
        </authorList>
    </citation>
    <scope>NUCLEOTIDE SEQUENCE</scope>
    <source>
        <strain evidence="1">Rat1</strain>
    </source>
</reference>
<gene>
    <name evidence="1" type="ORF">Q3M24_21295</name>
</gene>
<dbReference type="AlphaFoldDB" id="A0AAU8LV97"/>
<reference evidence="1" key="1">
    <citation type="journal article" date="2024" name="Syst. Appl. Microbiol.">
        <title>First single-strain enrichments of Electrothrix cable bacteria, description of E. aestuarii sp. nov. and E. rattekaaiensis sp. nov., and proposal of a cable bacteria taxonomy following the rules of the SeqCode.</title>
        <authorList>
            <person name="Plum-Jensen L.E."/>
            <person name="Schramm A."/>
            <person name="Marshall I.P.G."/>
        </authorList>
    </citation>
    <scope>NUCLEOTIDE SEQUENCE</scope>
    <source>
        <strain evidence="1">Rat1</strain>
    </source>
</reference>
<name>A0AAU8LV97_9BACT</name>
<protein>
    <submittedName>
        <fullName evidence="1">Uncharacterized protein</fullName>
    </submittedName>
</protein>
<sequence length="133" mass="14669">MKRIGINAVIVPVKSMCHEACKENSFLQKQLTKQLLRNPPVSAAIIIGGRLNLEEIRPKCMIRVEVVRLVRTSNPMSITCFVSTFISLASIPEFLYAVEALLFVAGDTRGQTVLSGTVPKAALTEHEYIAGWL</sequence>
<organism evidence="1">
    <name type="scientific">Candidatus Electrothrix aestuarii</name>
    <dbReference type="NCBI Taxonomy" id="3062594"/>
    <lineage>
        <taxon>Bacteria</taxon>
        <taxon>Pseudomonadati</taxon>
        <taxon>Thermodesulfobacteriota</taxon>
        <taxon>Desulfobulbia</taxon>
        <taxon>Desulfobulbales</taxon>
        <taxon>Desulfobulbaceae</taxon>
        <taxon>Candidatus Electrothrix</taxon>
    </lineage>
</organism>